<proteinExistence type="predicted"/>
<dbReference type="KEGG" id="more:E1B28_002543"/>
<evidence type="ECO:0000313" key="2">
    <source>
        <dbReference type="Proteomes" id="UP001049176"/>
    </source>
</evidence>
<reference evidence="1" key="1">
    <citation type="journal article" date="2021" name="Genome Biol. Evol.">
        <title>The assembled and annotated genome of the fairy-ring fungus Marasmius oreades.</title>
        <authorList>
            <person name="Hiltunen M."/>
            <person name="Ament-Velasquez S.L."/>
            <person name="Johannesson H."/>
        </authorList>
    </citation>
    <scope>NUCLEOTIDE SEQUENCE</scope>
    <source>
        <strain evidence="1">03SP1</strain>
    </source>
</reference>
<gene>
    <name evidence="1" type="ORF">E1B28_002543</name>
</gene>
<dbReference type="AlphaFoldDB" id="A0A9P7ULJ8"/>
<accession>A0A9P7ULJ8</accession>
<sequence length="100" mass="11273">MLINASDAQCLNLPHYCRQRSPNSPLQQTTYLRPSGLLAIDLLVTTSLPTSHYWGFFKIHRLYTSHAEVAENQLSAYDQGVQVYLPLQTTTTRCTSNSLT</sequence>
<dbReference type="Proteomes" id="UP001049176">
    <property type="component" value="Chromosome 10"/>
</dbReference>
<name>A0A9P7ULJ8_9AGAR</name>
<evidence type="ECO:0000313" key="1">
    <source>
        <dbReference type="EMBL" id="KAG7086598.1"/>
    </source>
</evidence>
<dbReference type="EMBL" id="CM032190">
    <property type="protein sequence ID" value="KAG7086598.1"/>
    <property type="molecule type" value="Genomic_DNA"/>
</dbReference>
<keyword evidence="2" id="KW-1185">Reference proteome</keyword>
<organism evidence="1 2">
    <name type="scientific">Marasmius oreades</name>
    <name type="common">fairy-ring Marasmius</name>
    <dbReference type="NCBI Taxonomy" id="181124"/>
    <lineage>
        <taxon>Eukaryota</taxon>
        <taxon>Fungi</taxon>
        <taxon>Dikarya</taxon>
        <taxon>Basidiomycota</taxon>
        <taxon>Agaricomycotina</taxon>
        <taxon>Agaricomycetes</taxon>
        <taxon>Agaricomycetidae</taxon>
        <taxon>Agaricales</taxon>
        <taxon>Marasmiineae</taxon>
        <taxon>Marasmiaceae</taxon>
        <taxon>Marasmius</taxon>
    </lineage>
</organism>
<dbReference type="RefSeq" id="XP_043003069.1">
    <property type="nucleotide sequence ID" value="XM_043159468.1"/>
</dbReference>
<protein>
    <submittedName>
        <fullName evidence="1">Uncharacterized protein</fullName>
    </submittedName>
</protein>
<comment type="caution">
    <text evidence="1">The sequence shown here is derived from an EMBL/GenBank/DDBJ whole genome shotgun (WGS) entry which is preliminary data.</text>
</comment>
<dbReference type="GeneID" id="66071619"/>